<gene>
    <name evidence="2" type="ORF">RUM4293_02721</name>
</gene>
<keyword evidence="3" id="KW-1185">Reference proteome</keyword>
<dbReference type="Proteomes" id="UP000050786">
    <property type="component" value="Unassembled WGS sequence"/>
</dbReference>
<reference evidence="3" key="1">
    <citation type="submission" date="2015-09" db="EMBL/GenBank/DDBJ databases">
        <authorList>
            <person name="Rodrigo-Torres L."/>
            <person name="Arahal D.R."/>
        </authorList>
    </citation>
    <scope>NUCLEOTIDE SEQUENCE [LARGE SCALE GENOMIC DNA]</scope>
    <source>
        <strain evidence="3">CECT 4293</strain>
    </source>
</reference>
<dbReference type="EMBL" id="CYPS01000043">
    <property type="protein sequence ID" value="CUH43825.1"/>
    <property type="molecule type" value="Genomic_DNA"/>
</dbReference>
<organism evidence="2 3">
    <name type="scientific">Ruegeria atlantica</name>
    <dbReference type="NCBI Taxonomy" id="81569"/>
    <lineage>
        <taxon>Bacteria</taxon>
        <taxon>Pseudomonadati</taxon>
        <taxon>Pseudomonadota</taxon>
        <taxon>Alphaproteobacteria</taxon>
        <taxon>Rhodobacterales</taxon>
        <taxon>Roseobacteraceae</taxon>
        <taxon>Ruegeria</taxon>
    </lineage>
</organism>
<accession>A0A0P1ESY6</accession>
<protein>
    <submittedName>
        <fullName evidence="2">Uncharacterized protein</fullName>
    </submittedName>
</protein>
<proteinExistence type="predicted"/>
<evidence type="ECO:0000313" key="2">
    <source>
        <dbReference type="EMBL" id="CUH43825.1"/>
    </source>
</evidence>
<feature type="chain" id="PRO_5006061931" evidence="1">
    <location>
        <begin position="18"/>
        <end position="41"/>
    </location>
</feature>
<dbReference type="AlphaFoldDB" id="A0A0P1ESY6"/>
<evidence type="ECO:0000256" key="1">
    <source>
        <dbReference type="SAM" id="SignalP"/>
    </source>
</evidence>
<name>A0A0P1ESY6_9RHOB</name>
<sequence length="41" mass="4082">MKAFLAAVAAMVVITVAAPFALQQIGFSAADAGTSSAVRLD</sequence>
<dbReference type="RefSeq" id="WP_255414867.1">
    <property type="nucleotide sequence ID" value="NZ_CANLTD010000001.1"/>
</dbReference>
<feature type="signal peptide" evidence="1">
    <location>
        <begin position="1"/>
        <end position="17"/>
    </location>
</feature>
<evidence type="ECO:0000313" key="3">
    <source>
        <dbReference type="Proteomes" id="UP000050786"/>
    </source>
</evidence>
<keyword evidence="1" id="KW-0732">Signal</keyword>